<dbReference type="GO" id="GO:0005737">
    <property type="term" value="C:cytoplasm"/>
    <property type="evidence" value="ECO:0007669"/>
    <property type="project" value="UniProtKB-SubCell"/>
</dbReference>
<sequence>MVEEKVVVNNETGLHARPAALLVQFVKNFPGSVELIKDGKVANAKSIFNVMSLGVSKGTEVLVRVTGENEEENLKDLVKFIENLGE</sequence>
<dbReference type="AlphaFoldDB" id="A0AAW9MVS7"/>
<dbReference type="Proteomes" id="UP001357733">
    <property type="component" value="Unassembled WGS sequence"/>
</dbReference>
<dbReference type="Pfam" id="PF00381">
    <property type="entry name" value="PTS-HPr"/>
    <property type="match status" value="1"/>
</dbReference>
<comment type="function">
    <text evidence="1">General (non sugar-specific) component of the phosphoenolpyruvate-dependent sugar phosphotransferase system (sugar PTS). This major carbohydrate active-transport system catalyzes the phosphorylation of incoming sugar substrates concomitantly with their translocation across the cell membrane. The phosphoryl group from phosphoenolpyruvate (PEP) is transferred to the phosphoryl carrier protein HPr by enzyme I. Phospho-HPr then transfers it to the PTS EIIA domain.</text>
</comment>
<proteinExistence type="predicted"/>
<comment type="subcellular location">
    <subcellularLocation>
        <location evidence="2">Cytoplasm</location>
    </subcellularLocation>
</comment>
<accession>A0AAW9MVS7</accession>
<evidence type="ECO:0000256" key="5">
    <source>
        <dbReference type="ARBA" id="ARBA00022683"/>
    </source>
</evidence>
<dbReference type="GO" id="GO:0009401">
    <property type="term" value="P:phosphoenolpyruvate-dependent sugar phosphotransferase system"/>
    <property type="evidence" value="ECO:0007669"/>
    <property type="project" value="UniProtKB-KW"/>
</dbReference>
<dbReference type="InterPro" id="IPR035895">
    <property type="entry name" value="HPr-like_sf"/>
</dbReference>
<evidence type="ECO:0000313" key="7">
    <source>
        <dbReference type="EMBL" id="MEB3429684.1"/>
    </source>
</evidence>
<dbReference type="EMBL" id="JAYKOT010000003">
    <property type="protein sequence ID" value="MEB3429684.1"/>
    <property type="molecule type" value="Genomic_DNA"/>
</dbReference>
<dbReference type="PANTHER" id="PTHR33705">
    <property type="entry name" value="PHOSPHOCARRIER PROTEIN HPR"/>
    <property type="match status" value="1"/>
</dbReference>
<dbReference type="InterPro" id="IPR050399">
    <property type="entry name" value="HPr"/>
</dbReference>
<protein>
    <recommendedName>
        <fullName evidence="3">Phosphocarrier protein HPr</fullName>
    </recommendedName>
</protein>
<evidence type="ECO:0000259" key="6">
    <source>
        <dbReference type="PROSITE" id="PS51350"/>
    </source>
</evidence>
<organism evidence="7 8">
    <name type="scientific">Citroniella saccharovorans</name>
    <dbReference type="NCBI Taxonomy" id="2053367"/>
    <lineage>
        <taxon>Bacteria</taxon>
        <taxon>Bacillati</taxon>
        <taxon>Bacillota</taxon>
        <taxon>Tissierellia</taxon>
        <taxon>Tissierellales</taxon>
        <taxon>Peptoniphilaceae</taxon>
        <taxon>Citroniella</taxon>
    </lineage>
</organism>
<dbReference type="InterPro" id="IPR000032">
    <property type="entry name" value="HPr-like"/>
</dbReference>
<comment type="caution">
    <text evidence="7">The sequence shown here is derived from an EMBL/GenBank/DDBJ whole genome shotgun (WGS) entry which is preliminary data.</text>
</comment>
<dbReference type="Gene3D" id="3.30.1340.10">
    <property type="entry name" value="HPr-like"/>
    <property type="match status" value="1"/>
</dbReference>
<dbReference type="PRINTS" id="PR00107">
    <property type="entry name" value="PHOSPHOCPHPR"/>
</dbReference>
<dbReference type="RefSeq" id="WP_324619859.1">
    <property type="nucleotide sequence ID" value="NZ_JAYKOT010000003.1"/>
</dbReference>
<keyword evidence="8" id="KW-1185">Reference proteome</keyword>
<evidence type="ECO:0000256" key="4">
    <source>
        <dbReference type="ARBA" id="ARBA00022490"/>
    </source>
</evidence>
<dbReference type="CDD" id="cd00367">
    <property type="entry name" value="PTS-HPr_like"/>
    <property type="match status" value="1"/>
</dbReference>
<dbReference type="PANTHER" id="PTHR33705:SF2">
    <property type="entry name" value="PHOSPHOCARRIER PROTEIN NPR"/>
    <property type="match status" value="1"/>
</dbReference>
<evidence type="ECO:0000256" key="2">
    <source>
        <dbReference type="ARBA" id="ARBA00004496"/>
    </source>
</evidence>
<dbReference type="SUPFAM" id="SSF55594">
    <property type="entry name" value="HPr-like"/>
    <property type="match status" value="1"/>
</dbReference>
<evidence type="ECO:0000256" key="3">
    <source>
        <dbReference type="ARBA" id="ARBA00020422"/>
    </source>
</evidence>
<feature type="domain" description="HPr" evidence="6">
    <location>
        <begin position="1"/>
        <end position="86"/>
    </location>
</feature>
<dbReference type="PROSITE" id="PS51350">
    <property type="entry name" value="PTS_HPR_DOM"/>
    <property type="match status" value="1"/>
</dbReference>
<dbReference type="NCBIfam" id="TIGR01003">
    <property type="entry name" value="PTS_HPr_family"/>
    <property type="match status" value="1"/>
</dbReference>
<dbReference type="InterPro" id="IPR001020">
    <property type="entry name" value="PTS_HPr_His_P_site"/>
</dbReference>
<evidence type="ECO:0000313" key="8">
    <source>
        <dbReference type="Proteomes" id="UP001357733"/>
    </source>
</evidence>
<keyword evidence="4" id="KW-0963">Cytoplasm</keyword>
<evidence type="ECO:0000256" key="1">
    <source>
        <dbReference type="ARBA" id="ARBA00003681"/>
    </source>
</evidence>
<dbReference type="PROSITE" id="PS00589">
    <property type="entry name" value="PTS_HPR_SER"/>
    <property type="match status" value="1"/>
</dbReference>
<reference evidence="7 8" key="1">
    <citation type="submission" date="2024-01" db="EMBL/GenBank/DDBJ databases">
        <title>Complete genome sequence of Citroniella saccharovorans strain M6.X9, isolated from human fecal sample.</title>
        <authorList>
            <person name="Cheng G."/>
            <person name="Westerholm M."/>
            <person name="Schnurer A."/>
        </authorList>
    </citation>
    <scope>NUCLEOTIDE SEQUENCE [LARGE SCALE GENOMIC DNA]</scope>
    <source>
        <strain evidence="7 8">DSM 29873</strain>
    </source>
</reference>
<name>A0AAW9MVS7_9FIRM</name>
<dbReference type="PROSITE" id="PS00369">
    <property type="entry name" value="PTS_HPR_HIS"/>
    <property type="match status" value="1"/>
</dbReference>
<gene>
    <name evidence="7" type="ORF">VLK81_06605</name>
</gene>
<keyword evidence="5" id="KW-0598">Phosphotransferase system</keyword>
<dbReference type="InterPro" id="IPR002114">
    <property type="entry name" value="PTS_HPr_Ser_P_site"/>
</dbReference>